<keyword evidence="3" id="KW-1185">Reference proteome</keyword>
<dbReference type="RefSeq" id="WP_012593688.1">
    <property type="nucleotide sequence ID" value="NC_011726.1"/>
</dbReference>
<dbReference type="EMBL" id="CP001287">
    <property type="protein sequence ID" value="ACK64411.1"/>
    <property type="molecule type" value="Genomic_DNA"/>
</dbReference>
<dbReference type="KEGG" id="cyp:PCC8801_0311"/>
<organism evidence="2 3">
    <name type="scientific">Rippkaea orientalis (strain PCC 8801 / RF-1)</name>
    <name type="common">Cyanothece sp. (strain PCC 8801)</name>
    <dbReference type="NCBI Taxonomy" id="41431"/>
    <lineage>
        <taxon>Bacteria</taxon>
        <taxon>Bacillati</taxon>
        <taxon>Cyanobacteriota</taxon>
        <taxon>Cyanophyceae</taxon>
        <taxon>Oscillatoriophycideae</taxon>
        <taxon>Chroococcales</taxon>
        <taxon>Aphanothecaceae</taxon>
        <taxon>Rippkaea</taxon>
        <taxon>Rippkaea orientalis</taxon>
    </lineage>
</organism>
<accession>B7K391</accession>
<name>B7K391_RIPO1</name>
<gene>
    <name evidence="2" type="ordered locus">PCC8801_0311</name>
</gene>
<evidence type="ECO:0000259" key="1">
    <source>
        <dbReference type="Pfam" id="PF21814"/>
    </source>
</evidence>
<proteinExistence type="predicted"/>
<dbReference type="STRING" id="41431.PCC8801_0311"/>
<dbReference type="eggNOG" id="ENOG50332FE">
    <property type="taxonomic scope" value="Bacteria"/>
</dbReference>
<dbReference type="HOGENOM" id="CLU_137827_2_0_3"/>
<evidence type="ECO:0000313" key="2">
    <source>
        <dbReference type="EMBL" id="ACK64411.1"/>
    </source>
</evidence>
<dbReference type="Proteomes" id="UP000008204">
    <property type="component" value="Chromosome"/>
</dbReference>
<dbReference type="OrthoDB" id="9794742at2"/>
<reference evidence="3" key="1">
    <citation type="journal article" date="2011" name="MBio">
        <title>Novel metabolic attributes of the genus Cyanothece, comprising a group of unicellular nitrogen-fixing Cyanobacteria.</title>
        <authorList>
            <person name="Bandyopadhyay A."/>
            <person name="Elvitigala T."/>
            <person name="Welsh E."/>
            <person name="Stockel J."/>
            <person name="Liberton M."/>
            <person name="Min H."/>
            <person name="Sherman L.A."/>
            <person name="Pakrasi H.B."/>
        </authorList>
    </citation>
    <scope>NUCLEOTIDE SEQUENCE [LARGE SCALE GENOMIC DNA]</scope>
    <source>
        <strain evidence="3">PCC 8801</strain>
    </source>
</reference>
<evidence type="ECO:0000313" key="3">
    <source>
        <dbReference type="Proteomes" id="UP000008204"/>
    </source>
</evidence>
<dbReference type="AlphaFoldDB" id="B7K391"/>
<feature type="domain" description="DUF6883" evidence="1">
    <location>
        <begin position="7"/>
        <end position="106"/>
    </location>
</feature>
<sequence>MQIPPNAIIPQAKLTEYLLKYKTKNDKSQYLSQAGFTQDNPEQLKIAIYELIQTNRGIKDGENEYGIFYKVSGELIGINRRNLSVITIWLQRKIDNQFQFITLKPNKEKTQND</sequence>
<dbReference type="InterPro" id="IPR049250">
    <property type="entry name" value="DUF6883"/>
</dbReference>
<dbReference type="Pfam" id="PF21814">
    <property type="entry name" value="DUF6883"/>
    <property type="match status" value="1"/>
</dbReference>
<protein>
    <recommendedName>
        <fullName evidence="1">DUF6883 domain-containing protein</fullName>
    </recommendedName>
</protein>